<evidence type="ECO:0000313" key="2">
    <source>
        <dbReference type="Proteomes" id="UP001153954"/>
    </source>
</evidence>
<sequence>METSLERVNERISLRSLSIKEFDVRNELSRSRRMQRSISNVSDRVLRYNRKAFTLALDIRERVEERRNLREFRYVIENKLLTEQRDLQTDKRHTDRICNNNIRLLENQLRLNERENPNRSIYRTSRYVKIVERVIRISRTNIGNDNHQRLRRVSNEKDFTNNKNYTRKTVEDHEMRLNKKIQVKKFMTLKQKTTSTSEKRYSILEFLDRKGFNNHKIQYGNSVFEIKWHYLFCALQIIYLCSILMQMPKNNEENKHKNR</sequence>
<organism evidence="1 2">
    <name type="scientific">Euphydryas editha</name>
    <name type="common">Edith's checkerspot</name>
    <dbReference type="NCBI Taxonomy" id="104508"/>
    <lineage>
        <taxon>Eukaryota</taxon>
        <taxon>Metazoa</taxon>
        <taxon>Ecdysozoa</taxon>
        <taxon>Arthropoda</taxon>
        <taxon>Hexapoda</taxon>
        <taxon>Insecta</taxon>
        <taxon>Pterygota</taxon>
        <taxon>Neoptera</taxon>
        <taxon>Endopterygota</taxon>
        <taxon>Lepidoptera</taxon>
        <taxon>Glossata</taxon>
        <taxon>Ditrysia</taxon>
        <taxon>Papilionoidea</taxon>
        <taxon>Nymphalidae</taxon>
        <taxon>Nymphalinae</taxon>
        <taxon>Euphydryas</taxon>
    </lineage>
</organism>
<gene>
    <name evidence="1" type="ORF">EEDITHA_LOCUS8601</name>
</gene>
<accession>A0AAU9U420</accession>
<keyword evidence="2" id="KW-1185">Reference proteome</keyword>
<evidence type="ECO:0000313" key="1">
    <source>
        <dbReference type="EMBL" id="CAH2092882.1"/>
    </source>
</evidence>
<dbReference type="EMBL" id="CAKOGL010000012">
    <property type="protein sequence ID" value="CAH2092882.1"/>
    <property type="molecule type" value="Genomic_DNA"/>
</dbReference>
<protein>
    <submittedName>
        <fullName evidence="1">Uncharacterized protein</fullName>
    </submittedName>
</protein>
<dbReference type="Proteomes" id="UP001153954">
    <property type="component" value="Unassembled WGS sequence"/>
</dbReference>
<dbReference type="AlphaFoldDB" id="A0AAU9U420"/>
<reference evidence="1" key="1">
    <citation type="submission" date="2022-03" db="EMBL/GenBank/DDBJ databases">
        <authorList>
            <person name="Tunstrom K."/>
        </authorList>
    </citation>
    <scope>NUCLEOTIDE SEQUENCE</scope>
</reference>
<name>A0AAU9U420_EUPED</name>
<proteinExistence type="predicted"/>
<comment type="caution">
    <text evidence="1">The sequence shown here is derived from an EMBL/GenBank/DDBJ whole genome shotgun (WGS) entry which is preliminary data.</text>
</comment>